<protein>
    <recommendedName>
        <fullName evidence="4">Protein NO VEIN C-terminal domain-containing protein</fullName>
    </recommendedName>
</protein>
<dbReference type="Gene3D" id="3.30.565.10">
    <property type="entry name" value="Histidine kinase-like ATPase, C-terminal domain"/>
    <property type="match status" value="1"/>
</dbReference>
<dbReference type="PANTHER" id="PTHR32387">
    <property type="entry name" value="WU:FJ29H11"/>
    <property type="match status" value="1"/>
</dbReference>
<gene>
    <name evidence="2" type="ORF">BDW59DRAFT_160094</name>
</gene>
<sequence length="1565" mass="176725">MAPLSIKEAQAIVDDVQVTNGGLSPEVQEALPKGALKALRNLQSIAGGSIEHVAEDLYDADTRFIFELIQNAEDNRYDLAAAREEEPFLQFTLHDDHLTVDSNEDGFTEADVRAICSIHRSSKKQLGGYIGHKGIGFKSVFKIAHKVCIQSGPFCFYFEHRRGDGGLAMITPYNQTPQELPPCVNTRITLWLLHSEDFATRASELEEIPDTLLLFLRKLRKLTIDIPTLHSQVSYERRENMTESLITMIKQTSKGEDKRFYHVQKSTLSNLPEHHSRQEQHETDLILAFPVDQSFNPVIEPQFVYSFLPMRNEGFNFLIQSDFITQANRQGIHRCPRNYAIREAICDLFVQATQYLCNHDVLAYEWLQYLPGSQINDSFWADLPDMIIDALKESKVLFCRSHNVLKYPGELQRLSSRHCDRHGQPLLEDIHPDVYLSQSYTWSRHAERLLELGVTNLSYNSILDRLSPYLLGDSPRYLDPTLDDDWHTRIADLLLRAIKTDRKGGKITERITKMTLIPSSQGILTSAKISEVYFPTDDNGNGIPEDLKDILTVDRRPLENSSRMALFVALGVTHCKPSRVIQSILKRYNKSSRITLNDSVGHLSYLFRTLGKDEALDKRIFIMNQNGTPIYRAFPTLGVPITKDDLYFETLGDYGTKQLAEAIAHSPDQPDSPGFDMHIIHSAYINSVSPGTLSHSRTLEKWLEEVAFIRRIPRLKHSQADRLSDLSAYLANYQPMTLIGLLKENWKSYQAELTPKVIGVLKDMGVPCQNQSRISNSLCWTYYPSKEMRQLSFDAGVENNFEFFLNIPDTLATDDADGWEFLATLGVTLQPDAEFFLAIFSWLLEGDVPSTQAEAAVFRMYKELSVRFSDKSEELMEHIFNEHANVWIPATGQESARLLCLEDCVWDGHPCLTKSLAQYPQYTNDLHVAHLFKNVLHVADADLETYLLELQSRKDASLTNPSNVSMDDLRAIYGMIAESINSSKDEDIVLKDFHQSLLVYLPAEHRWLAPEHCLWAETPKIGAQFGISTVYPELEDFFRGPLKIQVPTVATYIVQLRGLVSNDRMSISEIKATIHKINLLSLGANDRQGLVDLRFLPVTMPGGRVEVLKASETFFIVDRIEHKSAFEGKVPLLDFSLGETRQLHQLLLFLGLAERYTSAAVQEKTVVEEPSEASSSVETGAFRKKARHIHRCVLHYNAANPTTGDPNGLQRLQRALVYMSGGFKKTLELCLNEVAATVQSDTGLVHVDNSRDELRVYIPRNPRDRQRCYSLHLPQALVRYFELRDAAASLMLQLVFVTAEDFIGDLLDGNGIVGLPSGIPELSEIDDVSPFGDTDTIDDILNTPGSSSESREESLEITSSHRTAVSPSPRPFMVHRPQPISPDAAEPFVPETHYIQLLDDVIKLARQVPLVEALYRPEATVLGLGTVAHELAFGVRSQGQMEHDIKIGAAGELFVFELLLTHALPGFTLANWRSTIRKKVSVHPEYHDLLPWNGAETADIVYHDSNSALTTALIGMGYLSDARWHGANPTYYIEVKTTTGEWDNAFFMSKSQYRRVCYYLSSITL</sequence>
<dbReference type="InterPro" id="IPR052957">
    <property type="entry name" value="Auxin_embryo_med"/>
</dbReference>
<dbReference type="InterPro" id="IPR036890">
    <property type="entry name" value="HATPase_C_sf"/>
</dbReference>
<reference evidence="2 3" key="1">
    <citation type="submission" date="2024-07" db="EMBL/GenBank/DDBJ databases">
        <title>Section-level genome sequencing and comparative genomics of Aspergillus sections Usti and Cavernicolus.</title>
        <authorList>
            <consortium name="Lawrence Berkeley National Laboratory"/>
            <person name="Nybo J.L."/>
            <person name="Vesth T.C."/>
            <person name="Theobald S."/>
            <person name="Frisvad J.C."/>
            <person name="Larsen T.O."/>
            <person name="Kjaerboelling I."/>
            <person name="Rothschild-Mancinelli K."/>
            <person name="Lyhne E.K."/>
            <person name="Kogle M.E."/>
            <person name="Barry K."/>
            <person name="Clum A."/>
            <person name="Na H."/>
            <person name="Ledsgaard L."/>
            <person name="Lin J."/>
            <person name="Lipzen A."/>
            <person name="Kuo A."/>
            <person name="Riley R."/>
            <person name="Mondo S."/>
            <person name="LaButti K."/>
            <person name="Haridas S."/>
            <person name="Pangalinan J."/>
            <person name="Salamov A.A."/>
            <person name="Simmons B.A."/>
            <person name="Magnuson J.K."/>
            <person name="Chen J."/>
            <person name="Drula E."/>
            <person name="Henrissat B."/>
            <person name="Wiebenga A."/>
            <person name="Lubbers R.J."/>
            <person name="Gomes A.C."/>
            <person name="Makela M.R."/>
            <person name="Stajich J."/>
            <person name="Grigoriev I.V."/>
            <person name="Mortensen U.H."/>
            <person name="De vries R.P."/>
            <person name="Baker S.E."/>
            <person name="Andersen M.R."/>
        </authorList>
    </citation>
    <scope>NUCLEOTIDE SEQUENCE [LARGE SCALE GENOMIC DNA]</scope>
    <source>
        <strain evidence="2 3">CBS 600.67</strain>
    </source>
</reference>
<organism evidence="2 3">
    <name type="scientific">Aspergillus cavernicola</name>
    <dbReference type="NCBI Taxonomy" id="176166"/>
    <lineage>
        <taxon>Eukaryota</taxon>
        <taxon>Fungi</taxon>
        <taxon>Dikarya</taxon>
        <taxon>Ascomycota</taxon>
        <taxon>Pezizomycotina</taxon>
        <taxon>Eurotiomycetes</taxon>
        <taxon>Eurotiomycetidae</taxon>
        <taxon>Eurotiales</taxon>
        <taxon>Aspergillaceae</taxon>
        <taxon>Aspergillus</taxon>
        <taxon>Aspergillus subgen. Nidulantes</taxon>
    </lineage>
</organism>
<evidence type="ECO:0000313" key="2">
    <source>
        <dbReference type="EMBL" id="KAL2827786.1"/>
    </source>
</evidence>
<dbReference type="Proteomes" id="UP001610335">
    <property type="component" value="Unassembled WGS sequence"/>
</dbReference>
<dbReference type="EMBL" id="JBFXLS010000023">
    <property type="protein sequence ID" value="KAL2827786.1"/>
    <property type="molecule type" value="Genomic_DNA"/>
</dbReference>
<proteinExistence type="predicted"/>
<comment type="caution">
    <text evidence="2">The sequence shown here is derived from an EMBL/GenBank/DDBJ whole genome shotgun (WGS) entry which is preliminary data.</text>
</comment>
<keyword evidence="3" id="KW-1185">Reference proteome</keyword>
<evidence type="ECO:0000256" key="1">
    <source>
        <dbReference type="SAM" id="MobiDB-lite"/>
    </source>
</evidence>
<dbReference type="PANTHER" id="PTHR32387:SF0">
    <property type="entry name" value="PROTEIN NO VEIN"/>
    <property type="match status" value="1"/>
</dbReference>
<dbReference type="NCBIfam" id="NF047352">
    <property type="entry name" value="P_loop_sacsin"/>
    <property type="match status" value="1"/>
</dbReference>
<name>A0ABR4IJ73_9EURO</name>
<evidence type="ECO:0000313" key="3">
    <source>
        <dbReference type="Proteomes" id="UP001610335"/>
    </source>
</evidence>
<dbReference type="SUPFAM" id="SSF55874">
    <property type="entry name" value="ATPase domain of HSP90 chaperone/DNA topoisomerase II/histidine kinase"/>
    <property type="match status" value="1"/>
</dbReference>
<evidence type="ECO:0008006" key="4">
    <source>
        <dbReference type="Google" id="ProtNLM"/>
    </source>
</evidence>
<feature type="region of interest" description="Disordered" evidence="1">
    <location>
        <begin position="1342"/>
        <end position="1371"/>
    </location>
</feature>
<accession>A0ABR4IJ73</accession>